<gene>
    <name evidence="2" type="ORF">CSOJ01_14099</name>
</gene>
<feature type="compositionally biased region" description="Polar residues" evidence="1">
    <location>
        <begin position="523"/>
        <end position="536"/>
    </location>
</feature>
<feature type="region of interest" description="Disordered" evidence="1">
    <location>
        <begin position="21"/>
        <end position="60"/>
    </location>
</feature>
<keyword evidence="3" id="KW-1185">Reference proteome</keyword>
<feature type="compositionally biased region" description="Pro residues" evidence="1">
    <location>
        <begin position="247"/>
        <end position="257"/>
    </location>
</feature>
<feature type="compositionally biased region" description="Basic and acidic residues" evidence="1">
    <location>
        <begin position="651"/>
        <end position="674"/>
    </location>
</feature>
<feature type="compositionally biased region" description="Polar residues" evidence="1">
    <location>
        <begin position="504"/>
        <end position="513"/>
    </location>
</feature>
<feature type="compositionally biased region" description="Low complexity" evidence="1">
    <location>
        <begin position="313"/>
        <end position="334"/>
    </location>
</feature>
<feature type="compositionally biased region" description="Polar residues" evidence="1">
    <location>
        <begin position="184"/>
        <end position="201"/>
    </location>
</feature>
<feature type="compositionally biased region" description="Low complexity" evidence="1">
    <location>
        <begin position="167"/>
        <end position="183"/>
    </location>
</feature>
<feature type="compositionally biased region" description="Basic and acidic residues" evidence="1">
    <location>
        <begin position="85"/>
        <end position="96"/>
    </location>
</feature>
<evidence type="ECO:0000313" key="2">
    <source>
        <dbReference type="EMBL" id="KAF6792693.1"/>
    </source>
</evidence>
<feature type="compositionally biased region" description="Low complexity" evidence="1">
    <location>
        <begin position="579"/>
        <end position="598"/>
    </location>
</feature>
<feature type="compositionally biased region" description="Low complexity" evidence="1">
    <location>
        <begin position="402"/>
        <end position="413"/>
    </location>
</feature>
<feature type="region of interest" description="Disordered" evidence="1">
    <location>
        <begin position="82"/>
        <end position="141"/>
    </location>
</feature>
<feature type="region of interest" description="Disordered" evidence="1">
    <location>
        <begin position="155"/>
        <end position="342"/>
    </location>
</feature>
<feature type="region of interest" description="Disordered" evidence="1">
    <location>
        <begin position="390"/>
        <end position="432"/>
    </location>
</feature>
<reference evidence="2 3" key="1">
    <citation type="journal article" date="2020" name="Phytopathology">
        <title>Genome Sequence Resources of Colletotrichum truncatum, C. plurivorum, C. musicola, and C. sojae: Four Species Pathogenic to Soybean (Glycine max).</title>
        <authorList>
            <person name="Rogerio F."/>
            <person name="Boufleur T.R."/>
            <person name="Ciampi-Guillardi M."/>
            <person name="Sukno S.A."/>
            <person name="Thon M.R."/>
            <person name="Massola Junior N.S."/>
            <person name="Baroncelli R."/>
        </authorList>
    </citation>
    <scope>NUCLEOTIDE SEQUENCE [LARGE SCALE GENOMIC DNA]</scope>
    <source>
        <strain evidence="2 3">LFN0009</strain>
    </source>
</reference>
<name>A0A8H6MKJ9_9PEZI</name>
<feature type="compositionally biased region" description="Low complexity" evidence="1">
    <location>
        <begin position="636"/>
        <end position="647"/>
    </location>
</feature>
<dbReference type="Proteomes" id="UP000652219">
    <property type="component" value="Unassembled WGS sequence"/>
</dbReference>
<feature type="region of interest" description="Disordered" evidence="1">
    <location>
        <begin position="484"/>
        <end position="687"/>
    </location>
</feature>
<feature type="compositionally biased region" description="Polar residues" evidence="1">
    <location>
        <begin position="218"/>
        <end position="233"/>
    </location>
</feature>
<protein>
    <submittedName>
        <fullName evidence="2">Uncharacterized protein</fullName>
    </submittedName>
</protein>
<feature type="compositionally biased region" description="Polar residues" evidence="1">
    <location>
        <begin position="126"/>
        <end position="141"/>
    </location>
</feature>
<proteinExistence type="predicted"/>
<feature type="compositionally biased region" description="Low complexity" evidence="1">
    <location>
        <begin position="677"/>
        <end position="687"/>
    </location>
</feature>
<dbReference type="AlphaFoldDB" id="A0A8H6MKJ9"/>
<feature type="compositionally biased region" description="Low complexity" evidence="1">
    <location>
        <begin position="549"/>
        <end position="569"/>
    </location>
</feature>
<comment type="caution">
    <text evidence="2">The sequence shown here is derived from an EMBL/GenBank/DDBJ whole genome shotgun (WGS) entry which is preliminary data.</text>
</comment>
<feature type="compositionally biased region" description="Basic and acidic residues" evidence="1">
    <location>
        <begin position="43"/>
        <end position="56"/>
    </location>
</feature>
<feature type="compositionally biased region" description="Low complexity" evidence="1">
    <location>
        <begin position="489"/>
        <end position="501"/>
    </location>
</feature>
<dbReference type="EMBL" id="WIGN01000449">
    <property type="protein sequence ID" value="KAF6792693.1"/>
    <property type="molecule type" value="Genomic_DNA"/>
</dbReference>
<evidence type="ECO:0000313" key="3">
    <source>
        <dbReference type="Proteomes" id="UP000652219"/>
    </source>
</evidence>
<organism evidence="2 3">
    <name type="scientific">Colletotrichum sojae</name>
    <dbReference type="NCBI Taxonomy" id="2175907"/>
    <lineage>
        <taxon>Eukaryota</taxon>
        <taxon>Fungi</taxon>
        <taxon>Dikarya</taxon>
        <taxon>Ascomycota</taxon>
        <taxon>Pezizomycotina</taxon>
        <taxon>Sordariomycetes</taxon>
        <taxon>Hypocreomycetidae</taxon>
        <taxon>Glomerellales</taxon>
        <taxon>Glomerellaceae</taxon>
        <taxon>Colletotrichum</taxon>
        <taxon>Colletotrichum orchidearum species complex</taxon>
    </lineage>
</organism>
<accession>A0A8H6MKJ9</accession>
<evidence type="ECO:0000256" key="1">
    <source>
        <dbReference type="SAM" id="MobiDB-lite"/>
    </source>
</evidence>
<sequence>MSSKRDSGDWPAPRRLFSVREKMSGLVQRGRGLAKKTTMSMLREPRHERPSLDEGQKGFPRVQVQDFGTSTLDIDLQSLEAFRIAPDEPQEKKKAPEPQQPPSTTSSTTPIADMFRRRTNLEPPTVISTSSLNKSSPALSTISHNVSKPTIFKVPYEETRNTGPAPSRTTHSHSSTKNNNSSTPAVSVTIISSSHAQSHTTKPWPPPETPRSVAAPSRFSNSNASDCRQSTRPQVYEPRRAAYVPSGPAPITTPPVARPRLNVGAVAEQQQQHTDKRHSTPIATSTHGALTIAVPRLLGVDNSQTDRRRSWQTAPTSVPSSTPRSSGPPSASAPWRESTQRASARIASDRLAWIREIEAKKNKPTINSDLPVLKTMQGSVADKLARFESKRQEQQMMTVPLTRSNSTRSRTSSMADTFSSSMGGGAATTRSSLDSHRTSSVFSHYDDSFRDKMEFITGNAKRKGEDDADDRPALNRVTAAFVSVDKSGKQAPAGKGAAKAGVEGTQNATSTPLQAPAQPAPQISVQTADDTPQTAHLASAEQATPAAVEEAGPAQETAEAAAEATSPAQDPVEQRADAAVEAAAPAEHTAEETAAPQESTEAPEKPANETGPVESEEPAAAPSEKAAETPLEEAEGATGDAAAVYETTTEEATREAEEPPTKEASVDAAERPEATTEEATCCETAPDTALHIARSEADTAATAVA</sequence>